<sequence>MRGKAHYDLSVAHVRAESVAPSLSSRLLPRLIVEQPGHAPVRMWLREPARKGALLPQKQLVALAQAIDPTMQHPVARRLHELAADPLGGIH</sequence>
<accession>A0A1H6DAN2</accession>
<evidence type="ECO:0000313" key="1">
    <source>
        <dbReference type="EMBL" id="SEG82288.1"/>
    </source>
</evidence>
<reference evidence="2" key="1">
    <citation type="submission" date="2016-10" db="EMBL/GenBank/DDBJ databases">
        <authorList>
            <person name="Varghese N."/>
            <person name="Submissions S."/>
        </authorList>
    </citation>
    <scope>NUCLEOTIDE SEQUENCE [LARGE SCALE GENOMIC DNA]</scope>
    <source>
        <strain evidence="2">DSM 43163</strain>
    </source>
</reference>
<dbReference type="EMBL" id="FNVO01000015">
    <property type="protein sequence ID" value="SEG82288.1"/>
    <property type="molecule type" value="Genomic_DNA"/>
</dbReference>
<organism evidence="1 2">
    <name type="scientific">Thermomonospora echinospora</name>
    <dbReference type="NCBI Taxonomy" id="1992"/>
    <lineage>
        <taxon>Bacteria</taxon>
        <taxon>Bacillati</taxon>
        <taxon>Actinomycetota</taxon>
        <taxon>Actinomycetes</taxon>
        <taxon>Streptosporangiales</taxon>
        <taxon>Thermomonosporaceae</taxon>
        <taxon>Thermomonospora</taxon>
    </lineage>
</organism>
<proteinExistence type="predicted"/>
<dbReference type="Proteomes" id="UP000236723">
    <property type="component" value="Unassembled WGS sequence"/>
</dbReference>
<name>A0A1H6DAN2_9ACTN</name>
<dbReference type="AlphaFoldDB" id="A0A1H6DAN2"/>
<protein>
    <submittedName>
        <fullName evidence="1">Uncharacterized protein</fullName>
    </submittedName>
</protein>
<gene>
    <name evidence="1" type="ORF">SAMN04489712_1154</name>
</gene>
<evidence type="ECO:0000313" key="2">
    <source>
        <dbReference type="Proteomes" id="UP000236723"/>
    </source>
</evidence>
<keyword evidence="2" id="KW-1185">Reference proteome</keyword>